<evidence type="ECO:0000313" key="3">
    <source>
        <dbReference type="Proteomes" id="UP001295423"/>
    </source>
</evidence>
<gene>
    <name evidence="2" type="ORF">CYCCA115_LOCUS17116</name>
</gene>
<evidence type="ECO:0008006" key="4">
    <source>
        <dbReference type="Google" id="ProtNLM"/>
    </source>
</evidence>
<organism evidence="2 3">
    <name type="scientific">Cylindrotheca closterium</name>
    <dbReference type="NCBI Taxonomy" id="2856"/>
    <lineage>
        <taxon>Eukaryota</taxon>
        <taxon>Sar</taxon>
        <taxon>Stramenopiles</taxon>
        <taxon>Ochrophyta</taxon>
        <taxon>Bacillariophyta</taxon>
        <taxon>Bacillariophyceae</taxon>
        <taxon>Bacillariophycidae</taxon>
        <taxon>Bacillariales</taxon>
        <taxon>Bacillariaceae</taxon>
        <taxon>Cylindrotheca</taxon>
    </lineage>
</organism>
<feature type="region of interest" description="Disordered" evidence="1">
    <location>
        <begin position="301"/>
        <end position="326"/>
    </location>
</feature>
<feature type="compositionally biased region" description="Polar residues" evidence="1">
    <location>
        <begin position="193"/>
        <end position="203"/>
    </location>
</feature>
<accession>A0AAD2FZN4</accession>
<feature type="compositionally biased region" description="Low complexity" evidence="1">
    <location>
        <begin position="584"/>
        <end position="610"/>
    </location>
</feature>
<sequence length="859" mass="94274">MFSWSTSTDNAPEDVAETDTSTLSRIKSALTPESVSASATTATASAAASSTKAAADDIVQTVVTDATTAVAKSWFREVIDAILLIALLHLVNLGFRWWNERRLLRRKHKKASGGASITTHTSASSSLMKKGGKFGGGGFARNITNKLNKKKKNARFQLSTGFSASDDVTSTSRTSNLTGNNYNTKDDEESHSESTLNSNSQRLSRYGLQQRPNPHELHRRSAMGRTWSIPQGGGNLPVIFNFATTSMEECLDQVDLLDVKDERELVDILVKCCSQEQVYFENYGAVAAHLCHNTNMTPRHSNLGGSSSNSKSGLPPRSPRFPTRSARSKWRQALEHKFASCYRKETKKLRKLRNMAMFFSHLLVNNAISYQIFDIVKLSEKTTTPSCRYFLKILLKDLAQHLTLPRLQRRIQEFSHAFAGLVLLLNTSTNNNNNNTASGASTGGGSRASFTSTTSTLTSYTTNSVLQNAKNMKFAVHFLTEIGLKPLTMDMREHLSKMEKEERVQRQRQRKNALQNKMKGLHVVEDSDNSHSGRLYEEIPSISSHSVVTDGASSTASSINSTSVQSNGGPCIDEVIDGRPTTRSSQHSQHSVISQLSTSTRSKSTSLRGTAASAAAVMNTTPPYLRTISSNNSLAPSEHSFESLGARSASSTTAKKVRSSHRKLSRNIVPHKPNLASRNVSAPQTPQHYKRQLFGPSSRVSKSLSPKPTSSADRKAYRLPPTTPNLHDNLEDAEVMSSSSSSSDSEMLPKPRSGAVLVNDDDGGVDSDDDDDDDDLKDDIEDGSYDIYYGSHNLGLGKKGGNKMEPLPEDTDGSVDTFHLPTDDEEDEGHDLKQDDFQVTGRRNVLFRKRPSIINEESL</sequence>
<protein>
    <recommendedName>
        <fullName evidence="4">MI domain-containing protein</fullName>
    </recommendedName>
</protein>
<dbReference type="Proteomes" id="UP001295423">
    <property type="component" value="Unassembled WGS sequence"/>
</dbReference>
<feature type="region of interest" description="Disordered" evidence="1">
    <location>
        <begin position="164"/>
        <end position="217"/>
    </location>
</feature>
<feature type="region of interest" description="Disordered" evidence="1">
    <location>
        <begin position="628"/>
        <end position="835"/>
    </location>
</feature>
<feature type="region of interest" description="Disordered" evidence="1">
    <location>
        <begin position="547"/>
        <end position="614"/>
    </location>
</feature>
<name>A0AAD2FZN4_9STRA</name>
<feature type="compositionally biased region" description="Basic residues" evidence="1">
    <location>
        <begin position="655"/>
        <end position="665"/>
    </location>
</feature>
<keyword evidence="3" id="KW-1185">Reference proteome</keyword>
<feature type="compositionally biased region" description="Polar residues" evidence="1">
    <location>
        <begin position="164"/>
        <end position="183"/>
    </location>
</feature>
<dbReference type="EMBL" id="CAKOGP040001969">
    <property type="protein sequence ID" value="CAJ1958288.1"/>
    <property type="molecule type" value="Genomic_DNA"/>
</dbReference>
<feature type="compositionally biased region" description="Polar residues" evidence="1">
    <location>
        <begin position="676"/>
        <end position="687"/>
    </location>
</feature>
<dbReference type="PANTHER" id="PTHR18034">
    <property type="entry name" value="CELL CYCLE CONTROL PROTEIN CWF22-RELATED"/>
    <property type="match status" value="1"/>
</dbReference>
<comment type="caution">
    <text evidence="2">The sequence shown here is derived from an EMBL/GenBank/DDBJ whole genome shotgun (WGS) entry which is preliminary data.</text>
</comment>
<feature type="compositionally biased region" description="Acidic residues" evidence="1">
    <location>
        <begin position="759"/>
        <end position="784"/>
    </location>
</feature>
<dbReference type="AlphaFoldDB" id="A0AAD2FZN4"/>
<evidence type="ECO:0000313" key="2">
    <source>
        <dbReference type="EMBL" id="CAJ1958288.1"/>
    </source>
</evidence>
<feature type="compositionally biased region" description="Low complexity" evidence="1">
    <location>
        <begin position="301"/>
        <end position="314"/>
    </location>
</feature>
<reference evidence="2" key="1">
    <citation type="submission" date="2023-08" db="EMBL/GenBank/DDBJ databases">
        <authorList>
            <person name="Audoor S."/>
            <person name="Bilcke G."/>
        </authorList>
    </citation>
    <scope>NUCLEOTIDE SEQUENCE</scope>
</reference>
<evidence type="ECO:0000256" key="1">
    <source>
        <dbReference type="SAM" id="MobiDB-lite"/>
    </source>
</evidence>
<proteinExistence type="predicted"/>
<dbReference type="InterPro" id="IPR050781">
    <property type="entry name" value="CWC22_splicing_factor"/>
</dbReference>
<dbReference type="GO" id="GO:0003723">
    <property type="term" value="F:RNA binding"/>
    <property type="evidence" value="ECO:0007669"/>
    <property type="project" value="TreeGrafter"/>
</dbReference>
<feature type="compositionally biased region" description="Polar residues" evidence="1">
    <location>
        <begin position="698"/>
        <end position="711"/>
    </location>
</feature>
<feature type="compositionally biased region" description="Low complexity" evidence="1">
    <location>
        <begin position="552"/>
        <end position="567"/>
    </location>
</feature>